<dbReference type="STRING" id="588581.Cpap_2729"/>
<dbReference type="RefSeq" id="WP_004618874.1">
    <property type="nucleotide sequence ID" value="NZ_ACXX02000005.1"/>
</dbReference>
<dbReference type="InterPro" id="IPR036736">
    <property type="entry name" value="ACP-like_sf"/>
</dbReference>
<dbReference type="Proteomes" id="UP000003860">
    <property type="component" value="Unassembled WGS sequence"/>
</dbReference>
<evidence type="ECO:0000313" key="2">
    <source>
        <dbReference type="Proteomes" id="UP000003860"/>
    </source>
</evidence>
<evidence type="ECO:0000313" key="1">
    <source>
        <dbReference type="EMBL" id="EGD48043.1"/>
    </source>
</evidence>
<gene>
    <name evidence="1" type="ORF">Cpap_2729</name>
</gene>
<dbReference type="EMBL" id="ACXX02000005">
    <property type="protein sequence ID" value="EGD48043.1"/>
    <property type="molecule type" value="Genomic_DNA"/>
</dbReference>
<reference evidence="1" key="1">
    <citation type="submission" date="2009-07" db="EMBL/GenBank/DDBJ databases">
        <authorList>
            <consortium name="US DOE Joint Genome Institute (JGI-PGF)"/>
            <person name="Lucas S."/>
            <person name="Copeland A."/>
            <person name="Lapidus A."/>
            <person name="Glavina del Rio T."/>
            <person name="Tice H."/>
            <person name="Bruce D."/>
            <person name="Goodwin L."/>
            <person name="Pitluck S."/>
            <person name="Larimer F."/>
            <person name="Land M.L."/>
            <person name="Mouttaki H."/>
            <person name="He Z."/>
            <person name="Zhou J."/>
            <person name="Hemme C.L."/>
        </authorList>
    </citation>
    <scope>NUCLEOTIDE SEQUENCE</scope>
    <source>
        <strain evidence="1">DSM 2782</strain>
    </source>
</reference>
<dbReference type="OrthoDB" id="1739662at2"/>
<keyword evidence="2" id="KW-1185">Reference proteome</keyword>
<proteinExistence type="predicted"/>
<dbReference type="SUPFAM" id="SSF47336">
    <property type="entry name" value="ACP-like"/>
    <property type="match status" value="1"/>
</dbReference>
<dbReference type="InterPro" id="IPR023972">
    <property type="entry name" value="CHP04069_acyl_carrier-rel"/>
</dbReference>
<dbReference type="NCBIfam" id="TIGR04069">
    <property type="entry name" value="ocin_ACP_rel"/>
    <property type="match status" value="1"/>
</dbReference>
<dbReference type="eggNOG" id="ENOG5034108">
    <property type="taxonomic scope" value="Bacteria"/>
</dbReference>
<organism evidence="1 2">
    <name type="scientific">Ruminiclostridium papyrosolvens DSM 2782</name>
    <dbReference type="NCBI Taxonomy" id="588581"/>
    <lineage>
        <taxon>Bacteria</taxon>
        <taxon>Bacillati</taxon>
        <taxon>Bacillota</taxon>
        <taxon>Clostridia</taxon>
        <taxon>Eubacteriales</taxon>
        <taxon>Oscillospiraceae</taxon>
        <taxon>Ruminiclostridium</taxon>
    </lineage>
</organism>
<accession>F1TCC8</accession>
<sequence length="94" mass="11137">MDNLMSDKIKERLLNIFNQRFNIDFTKWDKDYYTKNLLGEDIKLSARDLLYIYFDVKSQFNITIPQEEIANGKFITFGGIYDVVESQVKLKNIS</sequence>
<reference evidence="1" key="2">
    <citation type="submission" date="2011-01" db="EMBL/GenBank/DDBJ databases">
        <title>The Non-contiguous Finished genome of Clostridium papyrosolvens.</title>
        <authorList>
            <person name="Lucas S."/>
            <person name="Copeland A."/>
            <person name="Lapidus A."/>
            <person name="Cheng J.-F."/>
            <person name="Goodwin L."/>
            <person name="Pitluck S."/>
            <person name="Misra M."/>
            <person name="Chertkov O."/>
            <person name="Detter J.C."/>
            <person name="Han C."/>
            <person name="Tapia R."/>
            <person name="Land M."/>
            <person name="Hauser L."/>
            <person name="Kyrpides N."/>
            <person name="Ivanova N."/>
            <person name="Pagani I."/>
            <person name="Mouttaki H."/>
            <person name="He Z."/>
            <person name="Zhou J."/>
            <person name="Hemme C.L."/>
            <person name="Woyke T."/>
        </authorList>
    </citation>
    <scope>NUCLEOTIDE SEQUENCE [LARGE SCALE GENOMIC DNA]</scope>
    <source>
        <strain evidence="1">DSM 2782</strain>
    </source>
</reference>
<comment type="caution">
    <text evidence="1">The sequence shown here is derived from an EMBL/GenBank/DDBJ whole genome shotgun (WGS) entry which is preliminary data.</text>
</comment>
<evidence type="ECO:0008006" key="3">
    <source>
        <dbReference type="Google" id="ProtNLM"/>
    </source>
</evidence>
<dbReference type="Gene3D" id="1.10.1200.10">
    <property type="entry name" value="ACP-like"/>
    <property type="match status" value="1"/>
</dbReference>
<name>F1TCC8_9FIRM</name>
<protein>
    <recommendedName>
        <fullName evidence="3">Peptide maturation system acyl carrier-related protein</fullName>
    </recommendedName>
</protein>
<dbReference type="AlphaFoldDB" id="F1TCC8"/>